<proteinExistence type="predicted"/>
<evidence type="ECO:0000256" key="1">
    <source>
        <dbReference type="SAM" id="MobiDB-lite"/>
    </source>
</evidence>
<sequence>MPRKTRGLHPFRRFLPRSVFGNRIKALMSPGPGWEPGDKRCGGGRRKEEVSPNAASVPVGWQDPTTRHSAVRCATAEAAQRPLFVHLASKPLIIPCEEAEKREAAFIQGSKPVISAAWPAQPTPHRLSVGLSVLMRAEPARASTLPPEITLPFTQATEE</sequence>
<accession>A0AAD7RQC0</accession>
<organism evidence="2 3">
    <name type="scientific">Aldrovandia affinis</name>
    <dbReference type="NCBI Taxonomy" id="143900"/>
    <lineage>
        <taxon>Eukaryota</taxon>
        <taxon>Metazoa</taxon>
        <taxon>Chordata</taxon>
        <taxon>Craniata</taxon>
        <taxon>Vertebrata</taxon>
        <taxon>Euteleostomi</taxon>
        <taxon>Actinopterygii</taxon>
        <taxon>Neopterygii</taxon>
        <taxon>Teleostei</taxon>
        <taxon>Notacanthiformes</taxon>
        <taxon>Halosauridae</taxon>
        <taxon>Aldrovandia</taxon>
    </lineage>
</organism>
<name>A0AAD7RQC0_9TELE</name>
<comment type="caution">
    <text evidence="2">The sequence shown here is derived from an EMBL/GenBank/DDBJ whole genome shotgun (WGS) entry which is preliminary data.</text>
</comment>
<keyword evidence="3" id="KW-1185">Reference proteome</keyword>
<dbReference type="EMBL" id="JAINUG010000198">
    <property type="protein sequence ID" value="KAJ8388203.1"/>
    <property type="molecule type" value="Genomic_DNA"/>
</dbReference>
<dbReference type="AlphaFoldDB" id="A0AAD7RQC0"/>
<protein>
    <submittedName>
        <fullName evidence="2">Uncharacterized protein</fullName>
    </submittedName>
</protein>
<dbReference type="Proteomes" id="UP001221898">
    <property type="component" value="Unassembled WGS sequence"/>
</dbReference>
<gene>
    <name evidence="2" type="ORF">AAFF_G00135740</name>
</gene>
<feature type="compositionally biased region" description="Basic and acidic residues" evidence="1">
    <location>
        <begin position="36"/>
        <end position="50"/>
    </location>
</feature>
<reference evidence="2" key="1">
    <citation type="journal article" date="2023" name="Science">
        <title>Genome structures resolve the early diversification of teleost fishes.</title>
        <authorList>
            <person name="Parey E."/>
            <person name="Louis A."/>
            <person name="Montfort J."/>
            <person name="Bouchez O."/>
            <person name="Roques C."/>
            <person name="Iampietro C."/>
            <person name="Lluch J."/>
            <person name="Castinel A."/>
            <person name="Donnadieu C."/>
            <person name="Desvignes T."/>
            <person name="Floi Bucao C."/>
            <person name="Jouanno E."/>
            <person name="Wen M."/>
            <person name="Mejri S."/>
            <person name="Dirks R."/>
            <person name="Jansen H."/>
            <person name="Henkel C."/>
            <person name="Chen W.J."/>
            <person name="Zahm M."/>
            <person name="Cabau C."/>
            <person name="Klopp C."/>
            <person name="Thompson A.W."/>
            <person name="Robinson-Rechavi M."/>
            <person name="Braasch I."/>
            <person name="Lecointre G."/>
            <person name="Bobe J."/>
            <person name="Postlethwait J.H."/>
            <person name="Berthelot C."/>
            <person name="Roest Crollius H."/>
            <person name="Guiguen Y."/>
        </authorList>
    </citation>
    <scope>NUCLEOTIDE SEQUENCE</scope>
    <source>
        <strain evidence="2">NC1722</strain>
    </source>
</reference>
<evidence type="ECO:0000313" key="2">
    <source>
        <dbReference type="EMBL" id="KAJ8388203.1"/>
    </source>
</evidence>
<feature type="region of interest" description="Disordered" evidence="1">
    <location>
        <begin position="29"/>
        <end position="64"/>
    </location>
</feature>
<evidence type="ECO:0000313" key="3">
    <source>
        <dbReference type="Proteomes" id="UP001221898"/>
    </source>
</evidence>